<name>A0A1X9ST24_9BACT</name>
<dbReference type="InterPro" id="IPR036653">
    <property type="entry name" value="CinA-like_C"/>
</dbReference>
<dbReference type="InterPro" id="IPR008136">
    <property type="entry name" value="CinA_C"/>
</dbReference>
<accession>A0A1X9ST24</accession>
<proteinExistence type="predicted"/>
<dbReference type="KEGG" id="cdev:CIGN_1104"/>
<keyword evidence="3" id="KW-1185">Reference proteome</keyword>
<dbReference type="OrthoDB" id="9801454at2"/>
<protein>
    <submittedName>
        <fullName evidence="2">Competence/damage-inducible domain protein</fullName>
    </submittedName>
</protein>
<evidence type="ECO:0000313" key="3">
    <source>
        <dbReference type="Proteomes" id="UP000194309"/>
    </source>
</evidence>
<evidence type="ECO:0000259" key="1">
    <source>
        <dbReference type="Pfam" id="PF02464"/>
    </source>
</evidence>
<evidence type="ECO:0000313" key="2">
    <source>
        <dbReference type="EMBL" id="ARQ99380.1"/>
    </source>
</evidence>
<dbReference type="Pfam" id="PF02464">
    <property type="entry name" value="CinA"/>
    <property type="match status" value="1"/>
</dbReference>
<dbReference type="STRING" id="1660064.CIGN_1104"/>
<sequence>MKNLIIILGEDLQINRPFLDYFFTSYKEKFGALASVYYIQNNDKELPFYIENFTKEYDNITICANENGFNTLSKILATLTTDTIELKFETLMPSQVIKFSKNSFLISLNNSQINLIKAEPIKELPEILTQDDQQSKIFHIIDIDKESAQILLEPLTASYNVNITLTTIIDGLTKVKVSTSRYGHIDSFIDSVANLFIGKIIPADDIIKFTAKKLIQNDKKITFAESCTAGMCAAALGNIPGVSVAFSGSLVTYSNEIKNSWIGVDKDILDSFGAVSTQCVEAMASGALGLGVADYAIAISGIAGPDGGSTQKPVGTVFIAVASANNVASLRLLLSGDRNYIRTQSVLHAFTLLLRQYPELCK</sequence>
<organism evidence="2 3">
    <name type="scientific">Campylobacter devanensis</name>
    <dbReference type="NCBI Taxonomy" id="3161138"/>
    <lineage>
        <taxon>Bacteria</taxon>
        <taxon>Pseudomonadati</taxon>
        <taxon>Campylobacterota</taxon>
        <taxon>Epsilonproteobacteria</taxon>
        <taxon>Campylobacterales</taxon>
        <taxon>Campylobacteraceae</taxon>
        <taxon>Campylobacter</taxon>
    </lineage>
</organism>
<gene>
    <name evidence="2" type="primary">cinA</name>
    <name evidence="2" type="ORF">CIGN_1104</name>
</gene>
<dbReference type="EMBL" id="CP018788">
    <property type="protein sequence ID" value="ARQ99380.1"/>
    <property type="molecule type" value="Genomic_DNA"/>
</dbReference>
<dbReference type="Proteomes" id="UP000194309">
    <property type="component" value="Chromosome"/>
</dbReference>
<dbReference type="NCBIfam" id="TIGR00199">
    <property type="entry name" value="PncC_domain"/>
    <property type="match status" value="1"/>
</dbReference>
<dbReference type="SUPFAM" id="SSF142433">
    <property type="entry name" value="CinA-like"/>
    <property type="match status" value="1"/>
</dbReference>
<feature type="domain" description="CinA C-terminal" evidence="1">
    <location>
        <begin position="206"/>
        <end position="355"/>
    </location>
</feature>
<dbReference type="Gene3D" id="3.90.950.20">
    <property type="entry name" value="CinA-like"/>
    <property type="match status" value="1"/>
</dbReference>
<dbReference type="AlphaFoldDB" id="A0A1X9ST24"/>
<reference evidence="2 3" key="1">
    <citation type="journal article" date="2017" name="Genome Biol. Evol.">
        <title>Comparative Genomic Analysis Identifies a Campylobacter Clade Deficient in Selenium Metabolism.</title>
        <authorList>
            <person name="Miller W.G."/>
            <person name="Yee E."/>
            <person name="Lopes B.S."/>
            <person name="Chapman M.H."/>
            <person name="Huynh S."/>
            <person name="Bono J.L."/>
            <person name="Parker C.T."/>
            <person name="Strachan N.J.C."/>
            <person name="Forbes K.J."/>
        </authorList>
    </citation>
    <scope>NUCLEOTIDE SEQUENCE [LARGE SCALE GENOMIC DNA]</scope>
    <source>
        <strain evidence="2 3">NCTC 13003</strain>
    </source>
</reference>
<accession>A0A381D9Y1</accession>